<evidence type="ECO:0000313" key="2">
    <source>
        <dbReference type="Proteomes" id="UP000224634"/>
    </source>
</evidence>
<evidence type="ECO:0000313" key="1">
    <source>
        <dbReference type="EMBL" id="PGH11358.1"/>
    </source>
</evidence>
<dbReference type="PANTHER" id="PTHR10695:SF46">
    <property type="entry name" value="BIFUNCTIONAL COENZYME A SYNTHASE-RELATED"/>
    <property type="match status" value="1"/>
</dbReference>
<dbReference type="STRING" id="1447883.A0A2B7XRZ0"/>
<dbReference type="Proteomes" id="UP000224634">
    <property type="component" value="Unassembled WGS sequence"/>
</dbReference>
<keyword evidence="2" id="KW-1185">Reference proteome</keyword>
<dbReference type="EMBL" id="PDNA01000133">
    <property type="protein sequence ID" value="PGH11358.1"/>
    <property type="molecule type" value="Genomic_DNA"/>
</dbReference>
<sequence length="408" mass="44147">MATRDHAPHHEALLLLTRVPSIEFSSLKAAYAPAFRKVLGDLSASVEGTNKIAILDVAVVIDGLLTPESQPRARVFNQLQRLFAGIYRLLSAASVAEDVELDGPGGIDARVVFVDPAARETARRDHALAQGPIIALEDLLTSNHSWGLIYSLESPGGNAVLDAFSLASKERGGSNQSFAIRKLPDTTAARSELTISGDPGALAARKNHSVAVGGTFDHLHAGHKLLLTATALAIDPDYPQQQGKHKTLTIGITGDELLVNKKYAEALESWDDRWKGVWRFLESIMMFDPSATIRTEHVSNPGPNGKYVQITVSPGMDIRFVQISDPFGPTITDEDITGLVVSRETRSGGQAVNDERAKKGWANLDIFEVDVLDLGDNEQPDAATEGFDSKISSTEIRRRRMNLAKGSL</sequence>
<organism evidence="1 2">
    <name type="scientific">Polytolypa hystricis (strain UAMH7299)</name>
    <dbReference type="NCBI Taxonomy" id="1447883"/>
    <lineage>
        <taxon>Eukaryota</taxon>
        <taxon>Fungi</taxon>
        <taxon>Dikarya</taxon>
        <taxon>Ascomycota</taxon>
        <taxon>Pezizomycotina</taxon>
        <taxon>Eurotiomycetes</taxon>
        <taxon>Eurotiomycetidae</taxon>
        <taxon>Onygenales</taxon>
        <taxon>Onygenales incertae sedis</taxon>
        <taxon>Polytolypa</taxon>
    </lineage>
</organism>
<dbReference type="OrthoDB" id="330671at2759"/>
<proteinExistence type="predicted"/>
<accession>A0A2B7XRZ0</accession>
<evidence type="ECO:0008006" key="3">
    <source>
        <dbReference type="Google" id="ProtNLM"/>
    </source>
</evidence>
<dbReference type="GO" id="GO:0015937">
    <property type="term" value="P:coenzyme A biosynthetic process"/>
    <property type="evidence" value="ECO:0007669"/>
    <property type="project" value="TreeGrafter"/>
</dbReference>
<dbReference type="PANTHER" id="PTHR10695">
    <property type="entry name" value="DEPHOSPHO-COA KINASE-RELATED"/>
    <property type="match status" value="1"/>
</dbReference>
<dbReference type="SUPFAM" id="SSF52374">
    <property type="entry name" value="Nucleotidylyl transferase"/>
    <property type="match status" value="1"/>
</dbReference>
<dbReference type="GO" id="GO:0004140">
    <property type="term" value="F:dephospho-CoA kinase activity"/>
    <property type="evidence" value="ECO:0007669"/>
    <property type="project" value="TreeGrafter"/>
</dbReference>
<dbReference type="AlphaFoldDB" id="A0A2B7XRZ0"/>
<name>A0A2B7XRZ0_POLH7</name>
<dbReference type="Gene3D" id="3.40.50.620">
    <property type="entry name" value="HUPs"/>
    <property type="match status" value="1"/>
</dbReference>
<gene>
    <name evidence="1" type="ORF">AJ80_07149</name>
</gene>
<protein>
    <recommendedName>
        <fullName evidence="3">Cytidyltransferase-like domain-containing protein</fullName>
    </recommendedName>
</protein>
<dbReference type="InterPro" id="IPR014729">
    <property type="entry name" value="Rossmann-like_a/b/a_fold"/>
</dbReference>
<comment type="caution">
    <text evidence="1">The sequence shown here is derived from an EMBL/GenBank/DDBJ whole genome shotgun (WGS) entry which is preliminary data.</text>
</comment>
<reference evidence="1 2" key="1">
    <citation type="submission" date="2017-10" db="EMBL/GenBank/DDBJ databases">
        <title>Comparative genomics in systemic dimorphic fungi from Ajellomycetaceae.</title>
        <authorList>
            <person name="Munoz J.F."/>
            <person name="Mcewen J.G."/>
            <person name="Clay O.K."/>
            <person name="Cuomo C.A."/>
        </authorList>
    </citation>
    <scope>NUCLEOTIDE SEQUENCE [LARGE SCALE GENOMIC DNA]</scope>
    <source>
        <strain evidence="1 2">UAMH7299</strain>
    </source>
</reference>